<evidence type="ECO:0000313" key="3">
    <source>
        <dbReference type="EMBL" id="TWT40088.1"/>
    </source>
</evidence>
<keyword evidence="1" id="KW-0732">Signal</keyword>
<reference evidence="3 4" key="1">
    <citation type="submission" date="2019-02" db="EMBL/GenBank/DDBJ databases">
        <title>Deep-cultivation of Planctomycetes and their phenomic and genomic characterization uncovers novel biology.</title>
        <authorList>
            <person name="Wiegand S."/>
            <person name="Jogler M."/>
            <person name="Boedeker C."/>
            <person name="Pinto D."/>
            <person name="Vollmers J."/>
            <person name="Rivas-Marin E."/>
            <person name="Kohn T."/>
            <person name="Peeters S.H."/>
            <person name="Heuer A."/>
            <person name="Rast P."/>
            <person name="Oberbeckmann S."/>
            <person name="Bunk B."/>
            <person name="Jeske O."/>
            <person name="Meyerdierks A."/>
            <person name="Storesund J.E."/>
            <person name="Kallscheuer N."/>
            <person name="Luecker S."/>
            <person name="Lage O.M."/>
            <person name="Pohl T."/>
            <person name="Merkel B.J."/>
            <person name="Hornburger P."/>
            <person name="Mueller R.-W."/>
            <person name="Bruemmer F."/>
            <person name="Labrenz M."/>
            <person name="Spormann A.M."/>
            <person name="Op Den Camp H."/>
            <person name="Overmann J."/>
            <person name="Amann R."/>
            <person name="Jetten M.S.M."/>
            <person name="Mascher T."/>
            <person name="Medema M.H."/>
            <person name="Devos D.P."/>
            <person name="Kaster A.-K."/>
            <person name="Ovreas L."/>
            <person name="Rohde M."/>
            <person name="Galperin M.Y."/>
            <person name="Jogler C."/>
        </authorList>
    </citation>
    <scope>NUCLEOTIDE SEQUENCE [LARGE SCALE GENOMIC DNA]</scope>
    <source>
        <strain evidence="3 4">Pla111</strain>
    </source>
</reference>
<dbReference type="Pfam" id="PF07593">
    <property type="entry name" value="UnbV_ASPIC"/>
    <property type="match status" value="1"/>
</dbReference>
<dbReference type="RefSeq" id="WP_197525122.1">
    <property type="nucleotide sequence ID" value="NZ_SJPH01000015.1"/>
</dbReference>
<evidence type="ECO:0000259" key="2">
    <source>
        <dbReference type="Pfam" id="PF07593"/>
    </source>
</evidence>
<evidence type="ECO:0000256" key="1">
    <source>
        <dbReference type="SAM" id="SignalP"/>
    </source>
</evidence>
<proteinExistence type="predicted"/>
<feature type="chain" id="PRO_5023022020" evidence="1">
    <location>
        <begin position="28"/>
        <end position="141"/>
    </location>
</feature>
<evidence type="ECO:0000313" key="4">
    <source>
        <dbReference type="Proteomes" id="UP000318995"/>
    </source>
</evidence>
<name>A0A5C5VND7_9BACT</name>
<dbReference type="InterPro" id="IPR011519">
    <property type="entry name" value="UnbV_ASPIC"/>
</dbReference>
<feature type="domain" description="ASPIC/UnbV" evidence="2">
    <location>
        <begin position="63"/>
        <end position="119"/>
    </location>
</feature>
<feature type="signal peptide" evidence="1">
    <location>
        <begin position="1"/>
        <end position="27"/>
    </location>
</feature>
<dbReference type="InterPro" id="IPR018247">
    <property type="entry name" value="EF_Hand_1_Ca_BS"/>
</dbReference>
<dbReference type="PROSITE" id="PS00018">
    <property type="entry name" value="EF_HAND_1"/>
    <property type="match status" value="1"/>
</dbReference>
<protein>
    <submittedName>
        <fullName evidence="3">ASPIC and UnbV</fullName>
    </submittedName>
</protein>
<dbReference type="EMBL" id="SJPH01000015">
    <property type="protein sequence ID" value="TWT40088.1"/>
    <property type="molecule type" value="Genomic_DNA"/>
</dbReference>
<gene>
    <name evidence="3" type="ORF">Pla111_34610</name>
</gene>
<keyword evidence="4" id="KW-1185">Reference proteome</keyword>
<accession>A0A5C5VND7</accession>
<sequence precursor="true">MSKSNRCTARWLLAGLQGMVGSQPCCAVQFADVTMSAGLTHTQWDLPATDTDAIRDESVPDNLLYHEINAGSHYLGQSEAIAHFGLGDHPEAIDLIVIEWPASSAVQVIRDRSPNSLLTVVEPLPGDFNADGNIDAVDYTV</sequence>
<organism evidence="3 4">
    <name type="scientific">Botrimarina hoheduenensis</name>
    <dbReference type="NCBI Taxonomy" id="2528000"/>
    <lineage>
        <taxon>Bacteria</taxon>
        <taxon>Pseudomonadati</taxon>
        <taxon>Planctomycetota</taxon>
        <taxon>Planctomycetia</taxon>
        <taxon>Pirellulales</taxon>
        <taxon>Lacipirellulaceae</taxon>
        <taxon>Botrimarina</taxon>
    </lineage>
</organism>
<dbReference type="Proteomes" id="UP000318995">
    <property type="component" value="Unassembled WGS sequence"/>
</dbReference>
<dbReference type="AlphaFoldDB" id="A0A5C5VND7"/>
<comment type="caution">
    <text evidence="3">The sequence shown here is derived from an EMBL/GenBank/DDBJ whole genome shotgun (WGS) entry which is preliminary data.</text>
</comment>